<proteinExistence type="predicted"/>
<sequence length="98" mass="11694">MLLDHETTIGLQNILAIKGKIWWGVKYKSTNVIIWWDFLNSSQLMHNPEWGIGLDTSKLNQHKKRDTSKHENDILSWEPVIIPYNFIRCDYREFLFTC</sequence>
<protein>
    <submittedName>
        <fullName evidence="1">Uncharacterized protein</fullName>
    </submittedName>
</protein>
<evidence type="ECO:0000313" key="2">
    <source>
        <dbReference type="Proteomes" id="UP000826656"/>
    </source>
</evidence>
<name>A0ABQ7WM59_SOLTU</name>
<gene>
    <name evidence="1" type="ORF">KY290_001421</name>
</gene>
<organism evidence="1 2">
    <name type="scientific">Solanum tuberosum</name>
    <name type="common">Potato</name>
    <dbReference type="NCBI Taxonomy" id="4113"/>
    <lineage>
        <taxon>Eukaryota</taxon>
        <taxon>Viridiplantae</taxon>
        <taxon>Streptophyta</taxon>
        <taxon>Embryophyta</taxon>
        <taxon>Tracheophyta</taxon>
        <taxon>Spermatophyta</taxon>
        <taxon>Magnoliopsida</taxon>
        <taxon>eudicotyledons</taxon>
        <taxon>Gunneridae</taxon>
        <taxon>Pentapetalae</taxon>
        <taxon>asterids</taxon>
        <taxon>lamiids</taxon>
        <taxon>Solanales</taxon>
        <taxon>Solanaceae</taxon>
        <taxon>Solanoideae</taxon>
        <taxon>Solaneae</taxon>
        <taxon>Solanum</taxon>
    </lineage>
</organism>
<dbReference type="EMBL" id="JAIVGD010000001">
    <property type="protein sequence ID" value="KAH0781823.1"/>
    <property type="molecule type" value="Genomic_DNA"/>
</dbReference>
<evidence type="ECO:0000313" key="1">
    <source>
        <dbReference type="EMBL" id="KAH0781823.1"/>
    </source>
</evidence>
<keyword evidence="2" id="KW-1185">Reference proteome</keyword>
<reference evidence="1 2" key="1">
    <citation type="journal article" date="2021" name="bioRxiv">
        <title>Chromosome-scale and haplotype-resolved genome assembly of a tetraploid potato cultivar.</title>
        <authorList>
            <person name="Sun H."/>
            <person name="Jiao W.-B."/>
            <person name="Krause K."/>
            <person name="Campoy J.A."/>
            <person name="Goel M."/>
            <person name="Folz-Donahue K."/>
            <person name="Kukat C."/>
            <person name="Huettel B."/>
            <person name="Schneeberger K."/>
        </authorList>
    </citation>
    <scope>NUCLEOTIDE SEQUENCE [LARGE SCALE GENOMIC DNA]</scope>
    <source>
        <strain evidence="1">SolTubOtavaFocal</strain>
        <tissue evidence="1">Leaves</tissue>
    </source>
</reference>
<comment type="caution">
    <text evidence="1">The sequence shown here is derived from an EMBL/GenBank/DDBJ whole genome shotgun (WGS) entry which is preliminary data.</text>
</comment>
<dbReference type="Proteomes" id="UP000826656">
    <property type="component" value="Unassembled WGS sequence"/>
</dbReference>
<accession>A0ABQ7WM59</accession>